<evidence type="ECO:0000259" key="1">
    <source>
        <dbReference type="SMART" id="SM00731"/>
    </source>
</evidence>
<dbReference type="EMBL" id="FOCC01000012">
    <property type="protein sequence ID" value="SEM88551.1"/>
    <property type="molecule type" value="Genomic_DNA"/>
</dbReference>
<proteinExistence type="predicted"/>
<sequence>MTDEELTALIKKISLKVFHRPFNHRANFNARLKTTGGRYHLLDHHIDINPKILTEYGRQTLIGVIKHELCHYHLHLLGLGYQHKNQAFKQLLRQTGGLRYAPGAPSKKAVCKYLYQCQYCGQVYPRVRRVDITRYVCSKCHGPLTLVKKIN</sequence>
<dbReference type="SMART" id="SM00731">
    <property type="entry name" value="SprT"/>
    <property type="match status" value="1"/>
</dbReference>
<comment type="caution">
    <text evidence="2">The sequence shown here is derived from an EMBL/GenBank/DDBJ whole genome shotgun (WGS) entry which is preliminary data.</text>
</comment>
<accession>A0ABY1AD02</accession>
<protein>
    <submittedName>
        <fullName evidence="2">SprT-like protein</fullName>
    </submittedName>
</protein>
<dbReference type="NCBIfam" id="NF003339">
    <property type="entry name" value="PRK04351.1"/>
    <property type="match status" value="1"/>
</dbReference>
<dbReference type="InterPro" id="IPR006640">
    <property type="entry name" value="SprT-like_domain"/>
</dbReference>
<reference evidence="2 3" key="1">
    <citation type="submission" date="2016-10" db="EMBL/GenBank/DDBJ databases">
        <authorList>
            <person name="Varghese N."/>
            <person name="Submissions S."/>
        </authorList>
    </citation>
    <scope>NUCLEOTIDE SEQUENCE [LARGE SCALE GENOMIC DNA]</scope>
    <source>
        <strain evidence="2 3">WC1T17</strain>
    </source>
</reference>
<feature type="domain" description="SprT-like" evidence="1">
    <location>
        <begin position="4"/>
        <end position="147"/>
    </location>
</feature>
<name>A0ABY1AD02_9LACO</name>
<evidence type="ECO:0000313" key="3">
    <source>
        <dbReference type="Proteomes" id="UP000182089"/>
    </source>
</evidence>
<evidence type="ECO:0000313" key="2">
    <source>
        <dbReference type="EMBL" id="SEM88551.1"/>
    </source>
</evidence>
<dbReference type="Proteomes" id="UP000182089">
    <property type="component" value="Unassembled WGS sequence"/>
</dbReference>
<gene>
    <name evidence="2" type="ORF">SAMN05216431_11216</name>
</gene>
<organism evidence="2 3">
    <name type="scientific">Ligilactobacillus ruminis</name>
    <dbReference type="NCBI Taxonomy" id="1623"/>
    <lineage>
        <taxon>Bacteria</taxon>
        <taxon>Bacillati</taxon>
        <taxon>Bacillota</taxon>
        <taxon>Bacilli</taxon>
        <taxon>Lactobacillales</taxon>
        <taxon>Lactobacillaceae</taxon>
        <taxon>Ligilactobacillus</taxon>
    </lineage>
</organism>
<dbReference type="Pfam" id="PF10263">
    <property type="entry name" value="SprT-like"/>
    <property type="match status" value="1"/>
</dbReference>